<reference evidence="4" key="1">
    <citation type="journal article" date="2014" name="Int. J. Syst. Evol. Microbiol.">
        <title>Complete genome sequence of Corynebacterium casei LMG S-19264T (=DSM 44701T), isolated from a smear-ripened cheese.</title>
        <authorList>
            <consortium name="US DOE Joint Genome Institute (JGI-PGF)"/>
            <person name="Walter F."/>
            <person name="Albersmeier A."/>
            <person name="Kalinowski J."/>
            <person name="Ruckert C."/>
        </authorList>
    </citation>
    <scope>NUCLEOTIDE SEQUENCE</scope>
    <source>
        <strain evidence="4">CGMCC 4.7201</strain>
    </source>
</reference>
<accession>A0A917ZV21</accession>
<protein>
    <submittedName>
        <fullName evidence="4">ABC transporter ATP-binding protein</fullName>
    </submittedName>
</protein>
<feature type="domain" description="ABC transporter" evidence="3">
    <location>
        <begin position="13"/>
        <end position="251"/>
    </location>
</feature>
<evidence type="ECO:0000259" key="3">
    <source>
        <dbReference type="PROSITE" id="PS50893"/>
    </source>
</evidence>
<evidence type="ECO:0000313" key="5">
    <source>
        <dbReference type="Proteomes" id="UP000641932"/>
    </source>
</evidence>
<reference evidence="4" key="2">
    <citation type="submission" date="2020-09" db="EMBL/GenBank/DDBJ databases">
        <authorList>
            <person name="Sun Q."/>
            <person name="Zhou Y."/>
        </authorList>
    </citation>
    <scope>NUCLEOTIDE SEQUENCE</scope>
    <source>
        <strain evidence="4">CGMCC 4.7201</strain>
    </source>
</reference>
<keyword evidence="5" id="KW-1185">Reference proteome</keyword>
<evidence type="ECO:0000313" key="4">
    <source>
        <dbReference type="EMBL" id="GGO94514.1"/>
    </source>
</evidence>
<sequence length="256" mass="27582">MSTTATPSAAPALRLDRIRKEFGGVVAVENFSLDIHPGQIVALVGDNGAGKSTIVKIVSGVHHPTSGSIALHGDQVHFPDASAARGHGIEVVYQDLALADMQPVYMNMFLGRELVTGPLRRLDKKRMASQTQALVDELDVRIPSARATIRELSGGQRQGVAIARATHWATSLVLMDEPTAALGVAETARAEQLMRQLRERGRAILLVSHNLDQVFRVADRIAVLRRGAQIGVRETAKTTHNEIVSMITGLQPADEA</sequence>
<evidence type="ECO:0000256" key="1">
    <source>
        <dbReference type="ARBA" id="ARBA00022741"/>
    </source>
</evidence>
<keyword evidence="2 4" id="KW-0067">ATP-binding</keyword>
<name>A0A917ZV21_9ACTN</name>
<dbReference type="PROSITE" id="PS50893">
    <property type="entry name" value="ABC_TRANSPORTER_2"/>
    <property type="match status" value="1"/>
</dbReference>
<dbReference type="PANTHER" id="PTHR43790">
    <property type="entry name" value="CARBOHYDRATE TRANSPORT ATP-BINDING PROTEIN MG119-RELATED"/>
    <property type="match status" value="1"/>
</dbReference>
<dbReference type="EMBL" id="BMMS01000023">
    <property type="protein sequence ID" value="GGO94514.1"/>
    <property type="molecule type" value="Genomic_DNA"/>
</dbReference>
<dbReference type="InterPro" id="IPR003439">
    <property type="entry name" value="ABC_transporter-like_ATP-bd"/>
</dbReference>
<dbReference type="PANTHER" id="PTHR43790:SF8">
    <property type="entry name" value="SUGAR ABC TRANSPORTER ATP-BINDING PROTEIN"/>
    <property type="match status" value="1"/>
</dbReference>
<dbReference type="Pfam" id="PF00005">
    <property type="entry name" value="ABC_tran"/>
    <property type="match status" value="1"/>
</dbReference>
<comment type="caution">
    <text evidence="4">The sequence shown here is derived from an EMBL/GenBank/DDBJ whole genome shotgun (WGS) entry which is preliminary data.</text>
</comment>
<organism evidence="4 5">
    <name type="scientific">Wenjunlia tyrosinilytica</name>
    <dbReference type="NCBI Taxonomy" id="1544741"/>
    <lineage>
        <taxon>Bacteria</taxon>
        <taxon>Bacillati</taxon>
        <taxon>Actinomycetota</taxon>
        <taxon>Actinomycetes</taxon>
        <taxon>Kitasatosporales</taxon>
        <taxon>Streptomycetaceae</taxon>
        <taxon>Wenjunlia</taxon>
    </lineage>
</organism>
<gene>
    <name evidence="4" type="ORF">GCM10012280_49600</name>
</gene>
<dbReference type="Gene3D" id="3.40.50.300">
    <property type="entry name" value="P-loop containing nucleotide triphosphate hydrolases"/>
    <property type="match status" value="1"/>
</dbReference>
<dbReference type="InterPro" id="IPR027417">
    <property type="entry name" value="P-loop_NTPase"/>
</dbReference>
<dbReference type="SMART" id="SM00382">
    <property type="entry name" value="AAA"/>
    <property type="match status" value="1"/>
</dbReference>
<dbReference type="GO" id="GO:0016887">
    <property type="term" value="F:ATP hydrolysis activity"/>
    <property type="evidence" value="ECO:0007669"/>
    <property type="project" value="InterPro"/>
</dbReference>
<keyword evidence="1" id="KW-0547">Nucleotide-binding</keyword>
<dbReference type="AlphaFoldDB" id="A0A917ZV21"/>
<dbReference type="InterPro" id="IPR050107">
    <property type="entry name" value="ABC_carbohydrate_import_ATPase"/>
</dbReference>
<dbReference type="Proteomes" id="UP000641932">
    <property type="component" value="Unassembled WGS sequence"/>
</dbReference>
<evidence type="ECO:0000256" key="2">
    <source>
        <dbReference type="ARBA" id="ARBA00022840"/>
    </source>
</evidence>
<dbReference type="RefSeq" id="WP_189134006.1">
    <property type="nucleotide sequence ID" value="NZ_BMMS01000023.1"/>
</dbReference>
<dbReference type="InterPro" id="IPR003593">
    <property type="entry name" value="AAA+_ATPase"/>
</dbReference>
<proteinExistence type="predicted"/>
<dbReference type="SUPFAM" id="SSF52540">
    <property type="entry name" value="P-loop containing nucleoside triphosphate hydrolases"/>
    <property type="match status" value="1"/>
</dbReference>
<dbReference type="GO" id="GO:0005524">
    <property type="term" value="F:ATP binding"/>
    <property type="evidence" value="ECO:0007669"/>
    <property type="project" value="UniProtKB-KW"/>
</dbReference>
<dbReference type="CDD" id="cd03216">
    <property type="entry name" value="ABC_Carb_Monos_I"/>
    <property type="match status" value="1"/>
</dbReference>